<dbReference type="AlphaFoldDB" id="A0A9C7Q4L9"/>
<dbReference type="SUPFAM" id="SSF101447">
    <property type="entry name" value="Formin homology 2 domain (FH2 domain)"/>
    <property type="match status" value="1"/>
</dbReference>
<name>A0A9C7Q4L9_9RHOD</name>
<proteinExistence type="predicted"/>
<evidence type="ECO:0000313" key="4">
    <source>
        <dbReference type="Proteomes" id="UP001061958"/>
    </source>
</evidence>
<dbReference type="EMBL" id="BQMJ01000076">
    <property type="protein sequence ID" value="GJQ15860.1"/>
    <property type="molecule type" value="Genomic_DNA"/>
</dbReference>
<feature type="coiled-coil region" evidence="1">
    <location>
        <begin position="798"/>
        <end position="832"/>
    </location>
</feature>
<reference evidence="3" key="1">
    <citation type="journal article" date="2022" name="Proc. Natl. Acad. Sci. U.S.A.">
        <title>Life cycle and functional genomics of the unicellular red alga Galdieria for elucidating algal and plant evolution and industrial use.</title>
        <authorList>
            <person name="Hirooka S."/>
            <person name="Itabashi T."/>
            <person name="Ichinose T.M."/>
            <person name="Onuma R."/>
            <person name="Fujiwara T."/>
            <person name="Yamashita S."/>
            <person name="Jong L.W."/>
            <person name="Tomita R."/>
            <person name="Iwane A.H."/>
            <person name="Miyagishima S.Y."/>
        </authorList>
    </citation>
    <scope>NUCLEOTIDE SEQUENCE</scope>
    <source>
        <strain evidence="3">NBRC 102759</strain>
    </source>
</reference>
<evidence type="ECO:0000256" key="2">
    <source>
        <dbReference type="SAM" id="MobiDB-lite"/>
    </source>
</evidence>
<evidence type="ECO:0000256" key="1">
    <source>
        <dbReference type="SAM" id="Coils"/>
    </source>
</evidence>
<feature type="compositionally biased region" description="Pro residues" evidence="2">
    <location>
        <begin position="461"/>
        <end position="472"/>
    </location>
</feature>
<dbReference type="OrthoDB" id="10372482at2759"/>
<comment type="caution">
    <text evidence="3">The sequence shown here is derived from an EMBL/GenBank/DDBJ whole genome shotgun (WGS) entry which is preliminary data.</text>
</comment>
<keyword evidence="1" id="KW-0175">Coiled coil</keyword>
<reference evidence="3" key="2">
    <citation type="submission" date="2022-01" db="EMBL/GenBank/DDBJ databases">
        <authorList>
            <person name="Hirooka S."/>
            <person name="Miyagishima S.Y."/>
        </authorList>
    </citation>
    <scope>NUCLEOTIDE SEQUENCE</scope>
    <source>
        <strain evidence="3">NBRC 102759</strain>
    </source>
</reference>
<protein>
    <submittedName>
        <fullName evidence="3">Uncharacterized protein</fullName>
    </submittedName>
</protein>
<keyword evidence="4" id="KW-1185">Reference proteome</keyword>
<accession>A0A9C7Q4L9</accession>
<evidence type="ECO:0000313" key="3">
    <source>
        <dbReference type="EMBL" id="GJQ15860.1"/>
    </source>
</evidence>
<gene>
    <name evidence="3" type="ORF">GpartN1_g7651.t1</name>
</gene>
<organism evidence="3 4">
    <name type="scientific">Galdieria partita</name>
    <dbReference type="NCBI Taxonomy" id="83374"/>
    <lineage>
        <taxon>Eukaryota</taxon>
        <taxon>Rhodophyta</taxon>
        <taxon>Bangiophyceae</taxon>
        <taxon>Galdieriales</taxon>
        <taxon>Galdieriaceae</taxon>
        <taxon>Galdieria</taxon>
    </lineage>
</organism>
<sequence>MSGHSYEVLYLDDQPQLCKYANLYPYLEQSSTSSSFEGGRYPYSTVSLGQEGACLAVLTTCSNQCTVLDARTGERLFEISLSENDLHLLLKDSYTCTESGIICCVLLSVVEEYLPTRYLLDLWLVYSNGVEFSVVFLFQFCVKVGLCCDELCSHFCLGRIELLTLPANMYPFQLVKGSSPYYFSLAELHVSLCILGMDIGGPLALFKPWKELSTFPNSSAILVCNYSILLMKVGDNSNGAGLLFEYFMGIEQWPCITSVMLLPFHIWSKEDCTEVHRPCLIIGTIQGNIEWICIDDMKPKRIYQMKTAVKNVVISRQFLVVCDELGDGIIIPSSSLYLCLLLDKPVDERFVIPFSMGCVVQLLEKMNEDTFLLLSNSRGYQYLMIQKEQETAQHHGESISSRFHCNWITLIATHIAYIGWTLSAEFQNQKEDMVYIAIDGSFLVLSSTAISNCIVQDGNSSPPPPPPPPPPAALSCQDSNGGYHEMNCSTSHLFQQMDNLSGMQQRYKDILRELQLEMSRFNSLLHWYDKMRKETQENGFQVAIQQVRRIQRDHSAICHYTDDREESSAINPPYHVVIEWTYQGTELSIPFSMLVQWKNICHSDGHRSDGLVSQHMFHYDQLTSAACERMEIPLYKTNGLSIHFRIFWILHFDRLGPVLSSMSHRYPVWLELPCERNVLDVLDFCEPIKVVSGSDNPTRQLGSRATTTTCRLSNPYRKSFHSSLLPVEWNLSESDWFVPMKTPWNECIVLIQREETIVLQCPSHSSLALFHSCLWKRLNLTSKLPTTARLEERWRDSNKVVLHSLQQAQNELQQAERVLEKMRKSNDFEESIQSVLFSILEAYRLWRGCCFVITSHTN</sequence>
<dbReference type="Proteomes" id="UP001061958">
    <property type="component" value="Unassembled WGS sequence"/>
</dbReference>
<feature type="region of interest" description="Disordered" evidence="2">
    <location>
        <begin position="456"/>
        <end position="476"/>
    </location>
</feature>